<accession>A0A392UXU8</accession>
<feature type="coiled-coil region" evidence="1">
    <location>
        <begin position="17"/>
        <end position="58"/>
    </location>
</feature>
<name>A0A392UXU8_9FABA</name>
<keyword evidence="3" id="KW-1185">Reference proteome</keyword>
<dbReference type="EMBL" id="LXQA010975941">
    <property type="protein sequence ID" value="MCI79545.1"/>
    <property type="molecule type" value="Genomic_DNA"/>
</dbReference>
<proteinExistence type="predicted"/>
<evidence type="ECO:0000313" key="2">
    <source>
        <dbReference type="EMBL" id="MCI79545.1"/>
    </source>
</evidence>
<dbReference type="Proteomes" id="UP000265520">
    <property type="component" value="Unassembled WGS sequence"/>
</dbReference>
<evidence type="ECO:0000313" key="3">
    <source>
        <dbReference type="Proteomes" id="UP000265520"/>
    </source>
</evidence>
<feature type="non-terminal residue" evidence="2">
    <location>
        <position position="65"/>
    </location>
</feature>
<organism evidence="2 3">
    <name type="scientific">Trifolium medium</name>
    <dbReference type="NCBI Taxonomy" id="97028"/>
    <lineage>
        <taxon>Eukaryota</taxon>
        <taxon>Viridiplantae</taxon>
        <taxon>Streptophyta</taxon>
        <taxon>Embryophyta</taxon>
        <taxon>Tracheophyta</taxon>
        <taxon>Spermatophyta</taxon>
        <taxon>Magnoliopsida</taxon>
        <taxon>eudicotyledons</taxon>
        <taxon>Gunneridae</taxon>
        <taxon>Pentapetalae</taxon>
        <taxon>rosids</taxon>
        <taxon>fabids</taxon>
        <taxon>Fabales</taxon>
        <taxon>Fabaceae</taxon>
        <taxon>Papilionoideae</taxon>
        <taxon>50 kb inversion clade</taxon>
        <taxon>NPAAA clade</taxon>
        <taxon>Hologalegina</taxon>
        <taxon>IRL clade</taxon>
        <taxon>Trifolieae</taxon>
        <taxon>Trifolium</taxon>
    </lineage>
</organism>
<comment type="caution">
    <text evidence="2">The sequence shown here is derived from an EMBL/GenBank/DDBJ whole genome shotgun (WGS) entry which is preliminary data.</text>
</comment>
<dbReference type="AlphaFoldDB" id="A0A392UXU8"/>
<sequence>EVGNRVKAKENEWAAERKTHVSEIQILREKVRTLEDQLASTRKEKDEAIIRRDEMAKEVDALSHK</sequence>
<evidence type="ECO:0000256" key="1">
    <source>
        <dbReference type="SAM" id="Coils"/>
    </source>
</evidence>
<keyword evidence="1" id="KW-0175">Coiled coil</keyword>
<reference evidence="2 3" key="1">
    <citation type="journal article" date="2018" name="Front. Plant Sci.">
        <title>Red Clover (Trifolium pratense) and Zigzag Clover (T. medium) - A Picture of Genomic Similarities and Differences.</title>
        <authorList>
            <person name="Dluhosova J."/>
            <person name="Istvanek J."/>
            <person name="Nedelnik J."/>
            <person name="Repkova J."/>
        </authorList>
    </citation>
    <scope>NUCLEOTIDE SEQUENCE [LARGE SCALE GENOMIC DNA]</scope>
    <source>
        <strain evidence="3">cv. 10/8</strain>
        <tissue evidence="2">Leaf</tissue>
    </source>
</reference>
<protein>
    <submittedName>
        <fullName evidence="2">Uncharacterized protein</fullName>
    </submittedName>
</protein>
<feature type="non-terminal residue" evidence="2">
    <location>
        <position position="1"/>
    </location>
</feature>